<keyword evidence="3" id="KW-1185">Reference proteome</keyword>
<evidence type="ECO:0000313" key="2">
    <source>
        <dbReference type="EMBL" id="CAJ0600459.1"/>
    </source>
</evidence>
<dbReference type="EMBL" id="CATQJL010000223">
    <property type="protein sequence ID" value="CAJ0600459.1"/>
    <property type="molecule type" value="Genomic_DNA"/>
</dbReference>
<evidence type="ECO:0000313" key="3">
    <source>
        <dbReference type="Proteomes" id="UP001176961"/>
    </source>
</evidence>
<sequence length="77" mass="9099">MVPLKEAGRHLYEEMPLRFKENDLLLSASVYNSSIFYLIFFNLLFMGVEFQTPLTFRAPFLNYYIKDILQDSATHND</sequence>
<organism evidence="2 3">
    <name type="scientific">Cylicocyclus nassatus</name>
    <name type="common">Nematode worm</name>
    <dbReference type="NCBI Taxonomy" id="53992"/>
    <lineage>
        <taxon>Eukaryota</taxon>
        <taxon>Metazoa</taxon>
        <taxon>Ecdysozoa</taxon>
        <taxon>Nematoda</taxon>
        <taxon>Chromadorea</taxon>
        <taxon>Rhabditida</taxon>
        <taxon>Rhabditina</taxon>
        <taxon>Rhabditomorpha</taxon>
        <taxon>Strongyloidea</taxon>
        <taxon>Strongylidae</taxon>
        <taxon>Cylicocyclus</taxon>
    </lineage>
</organism>
<proteinExistence type="predicted"/>
<evidence type="ECO:0000256" key="1">
    <source>
        <dbReference type="SAM" id="Phobius"/>
    </source>
</evidence>
<dbReference type="Proteomes" id="UP001176961">
    <property type="component" value="Unassembled WGS sequence"/>
</dbReference>
<keyword evidence="1" id="KW-1133">Transmembrane helix</keyword>
<gene>
    <name evidence="2" type="ORF">CYNAS_LOCUS12442</name>
</gene>
<keyword evidence="1" id="KW-0812">Transmembrane</keyword>
<name>A0AA36GY36_CYLNA</name>
<keyword evidence="1" id="KW-0472">Membrane</keyword>
<dbReference type="AlphaFoldDB" id="A0AA36GY36"/>
<reference evidence="2" key="1">
    <citation type="submission" date="2023-07" db="EMBL/GenBank/DDBJ databases">
        <authorList>
            <consortium name="CYATHOMIX"/>
        </authorList>
    </citation>
    <scope>NUCLEOTIDE SEQUENCE</scope>
    <source>
        <strain evidence="2">N/A</strain>
    </source>
</reference>
<protein>
    <submittedName>
        <fullName evidence="2">Uncharacterized protein</fullName>
    </submittedName>
</protein>
<feature type="transmembrane region" description="Helical" evidence="1">
    <location>
        <begin position="24"/>
        <end position="45"/>
    </location>
</feature>
<accession>A0AA36GY36</accession>
<comment type="caution">
    <text evidence="2">The sequence shown here is derived from an EMBL/GenBank/DDBJ whole genome shotgun (WGS) entry which is preliminary data.</text>
</comment>